<evidence type="ECO:0000313" key="13">
    <source>
        <dbReference type="Proteomes" id="UP000694387"/>
    </source>
</evidence>
<dbReference type="RefSeq" id="XP_014709019.2">
    <property type="nucleotide sequence ID" value="XM_014853533.3"/>
</dbReference>
<protein>
    <recommendedName>
        <fullName evidence="10">Olfactory receptor</fullName>
    </recommendedName>
</protein>
<dbReference type="GO" id="GO:0005886">
    <property type="term" value="C:plasma membrane"/>
    <property type="evidence" value="ECO:0007669"/>
    <property type="project" value="UniProtKB-SubCell"/>
</dbReference>
<dbReference type="SUPFAM" id="SSF81321">
    <property type="entry name" value="Family A G protein-coupled receptor-like"/>
    <property type="match status" value="1"/>
</dbReference>
<feature type="transmembrane region" description="Helical" evidence="10">
    <location>
        <begin position="195"/>
        <end position="228"/>
    </location>
</feature>
<keyword evidence="13" id="KW-1185">Reference proteome</keyword>
<comment type="function">
    <text evidence="1">Putative odorant or sperm cell receptor.</text>
</comment>
<feature type="transmembrane region" description="Helical" evidence="10">
    <location>
        <begin position="100"/>
        <end position="122"/>
    </location>
</feature>
<reference evidence="12" key="3">
    <citation type="submission" date="2025-09" db="UniProtKB">
        <authorList>
            <consortium name="Ensembl"/>
        </authorList>
    </citation>
    <scope>IDENTIFICATION</scope>
</reference>
<feature type="transmembrane region" description="Helical" evidence="10">
    <location>
        <begin position="142"/>
        <end position="166"/>
    </location>
</feature>
<dbReference type="PROSITE" id="PS00237">
    <property type="entry name" value="G_PROTEIN_RECEP_F1_1"/>
    <property type="match status" value="1"/>
</dbReference>
<evidence type="ECO:0000256" key="6">
    <source>
        <dbReference type="ARBA" id="ARBA00023136"/>
    </source>
</evidence>
<comment type="subcellular location">
    <subcellularLocation>
        <location evidence="10">Cell membrane</location>
        <topology evidence="10">Multi-pass membrane protein</topology>
    </subcellularLocation>
    <subcellularLocation>
        <location evidence="2">Membrane</location>
        <topology evidence="2">Multi-pass membrane protein</topology>
    </subcellularLocation>
</comment>
<gene>
    <name evidence="12" type="primary">LOC106839061</name>
</gene>
<keyword evidence="5 9" id="KW-0297">G-protein coupled receptor</keyword>
<evidence type="ECO:0000256" key="5">
    <source>
        <dbReference type="ARBA" id="ARBA00023040"/>
    </source>
</evidence>
<evidence type="ECO:0000313" key="12">
    <source>
        <dbReference type="Ensembl" id="ENSEASP00005007773.2"/>
    </source>
</evidence>
<keyword evidence="10" id="KW-0552">Olfaction</keyword>
<keyword evidence="10" id="KW-1003">Cell membrane</keyword>
<organism evidence="12 13">
    <name type="scientific">Equus asinus</name>
    <name type="common">Donkey</name>
    <name type="synonym">Equus africanus asinus</name>
    <dbReference type="NCBI Taxonomy" id="9793"/>
    <lineage>
        <taxon>Eukaryota</taxon>
        <taxon>Metazoa</taxon>
        <taxon>Chordata</taxon>
        <taxon>Craniata</taxon>
        <taxon>Vertebrata</taxon>
        <taxon>Euteleostomi</taxon>
        <taxon>Mammalia</taxon>
        <taxon>Eutheria</taxon>
        <taxon>Laurasiatheria</taxon>
        <taxon>Perissodactyla</taxon>
        <taxon>Equidae</taxon>
        <taxon>Equus</taxon>
    </lineage>
</organism>
<dbReference type="GO" id="GO:0004930">
    <property type="term" value="F:G protein-coupled receptor activity"/>
    <property type="evidence" value="ECO:0007669"/>
    <property type="project" value="UniProtKB-KW"/>
</dbReference>
<dbReference type="PANTHER" id="PTHR48018">
    <property type="entry name" value="OLFACTORY RECEPTOR"/>
    <property type="match status" value="1"/>
</dbReference>
<dbReference type="PROSITE" id="PS50262">
    <property type="entry name" value="G_PROTEIN_RECEP_F1_2"/>
    <property type="match status" value="1"/>
</dbReference>
<keyword evidence="4 10" id="KW-1133">Transmembrane helix</keyword>
<dbReference type="PRINTS" id="PR00245">
    <property type="entry name" value="OLFACTORYR"/>
</dbReference>
<reference evidence="12 13" key="1">
    <citation type="journal article" date="2020" name="Nat. Commun.">
        <title>Donkey genomes provide new insights into domestication and selection for coat color.</title>
        <authorList>
            <person name="Wang"/>
            <person name="C."/>
            <person name="Li"/>
            <person name="H."/>
            <person name="Guo"/>
            <person name="Y."/>
            <person name="Huang"/>
            <person name="J."/>
            <person name="Sun"/>
            <person name="Y."/>
            <person name="Min"/>
            <person name="J."/>
            <person name="Wang"/>
            <person name="J."/>
            <person name="Fang"/>
            <person name="X."/>
            <person name="Zhao"/>
            <person name="Z."/>
            <person name="Wang"/>
            <person name="S."/>
            <person name="Zhang"/>
            <person name="Y."/>
            <person name="Liu"/>
            <person name="Q."/>
            <person name="Jiang"/>
            <person name="Q."/>
            <person name="Wang"/>
            <person name="X."/>
            <person name="Guo"/>
            <person name="Y."/>
            <person name="Yang"/>
            <person name="C."/>
            <person name="Wang"/>
            <person name="Y."/>
            <person name="Tian"/>
            <person name="F."/>
            <person name="Zhuang"/>
            <person name="G."/>
            <person name="Fan"/>
            <person name="Y."/>
            <person name="Gao"/>
            <person name="Q."/>
            <person name="Li"/>
            <person name="Y."/>
            <person name="Ju"/>
            <person name="Z."/>
            <person name="Li"/>
            <person name="J."/>
            <person name="Li"/>
            <person name="R."/>
            <person name="Hou"/>
            <person name="M."/>
            <person name="Yang"/>
            <person name="G."/>
            <person name="Liu"/>
            <person name="G."/>
            <person name="Liu"/>
            <person name="W."/>
            <person name="Guo"/>
            <person name="J."/>
            <person name="Pan"/>
            <person name="S."/>
            <person name="Fan"/>
            <person name="G."/>
            <person name="Zhang"/>
            <person name="W."/>
            <person name="Zhang"/>
            <person name="R."/>
            <person name="Yu"/>
            <person name="J."/>
            <person name="Zhang"/>
            <person name="X."/>
            <person name="Yin"/>
            <person name="Q."/>
            <person name="Ji"/>
            <person name="C."/>
            <person name="Jin"/>
            <person name="Y."/>
            <person name="Yue"/>
            <person name="G."/>
            <person name="Liu"/>
            <person name="M."/>
            <person name="Xu"/>
            <person name="J."/>
            <person name="Liu"/>
            <person name="S."/>
            <person name="Jordana"/>
            <person name="J."/>
            <person name="Noce"/>
            <person name="A."/>
            <person name="Amills"/>
            <person name="M."/>
            <person name="Wu"/>
            <person name="D.D."/>
            <person name="Li"/>
            <person name="S."/>
            <person name="Zhou"/>
            <person name="X. and Zhong"/>
            <person name="J."/>
        </authorList>
    </citation>
    <scope>NUCLEOTIDE SEQUENCE [LARGE SCALE GENOMIC DNA]</scope>
</reference>
<dbReference type="Pfam" id="PF13853">
    <property type="entry name" value="7tm_4"/>
    <property type="match status" value="1"/>
</dbReference>
<proteinExistence type="inferred from homology"/>
<comment type="similarity">
    <text evidence="9">Belongs to the G-protein coupled receptor 1 family.</text>
</comment>
<dbReference type="InterPro" id="IPR000725">
    <property type="entry name" value="Olfact_rcpt"/>
</dbReference>
<accession>A0A8C4LDW4</accession>
<evidence type="ECO:0000256" key="4">
    <source>
        <dbReference type="ARBA" id="ARBA00022989"/>
    </source>
</evidence>
<reference evidence="12" key="2">
    <citation type="submission" date="2025-08" db="UniProtKB">
        <authorList>
            <consortium name="Ensembl"/>
        </authorList>
    </citation>
    <scope>IDENTIFICATION</scope>
</reference>
<feature type="transmembrane region" description="Helical" evidence="10">
    <location>
        <begin position="273"/>
        <end position="294"/>
    </location>
</feature>
<dbReference type="GeneTree" id="ENSGT01140000282514"/>
<dbReference type="Proteomes" id="UP000694387">
    <property type="component" value="Chromosome 17"/>
</dbReference>
<keyword evidence="7 9" id="KW-0675">Receptor</keyword>
<evidence type="ECO:0000256" key="3">
    <source>
        <dbReference type="ARBA" id="ARBA00022692"/>
    </source>
</evidence>
<dbReference type="InterPro" id="IPR017452">
    <property type="entry name" value="GPCR_Rhodpsn_7TM"/>
</dbReference>
<feature type="transmembrane region" description="Helical" evidence="10">
    <location>
        <begin position="29"/>
        <end position="50"/>
    </location>
</feature>
<dbReference type="InterPro" id="IPR000276">
    <property type="entry name" value="GPCR_Rhodpsn"/>
</dbReference>
<feature type="transmembrane region" description="Helical" evidence="10">
    <location>
        <begin position="62"/>
        <end position="80"/>
    </location>
</feature>
<dbReference type="Ensembl" id="ENSEAST00005008481.2">
    <property type="protein sequence ID" value="ENSEASP00005007773.2"/>
    <property type="gene ID" value="ENSEASG00005032617.1"/>
</dbReference>
<dbReference type="FunFam" id="1.20.1070.10:FF:000003">
    <property type="entry name" value="Olfactory receptor"/>
    <property type="match status" value="1"/>
</dbReference>
<evidence type="ECO:0000256" key="8">
    <source>
        <dbReference type="ARBA" id="ARBA00023224"/>
    </source>
</evidence>
<keyword evidence="6 10" id="KW-0472">Membrane</keyword>
<dbReference type="GO" id="GO:0004984">
    <property type="term" value="F:olfactory receptor activity"/>
    <property type="evidence" value="ECO:0007669"/>
    <property type="project" value="InterPro"/>
</dbReference>
<keyword evidence="3 9" id="KW-0812">Transmembrane</keyword>
<dbReference type="Gene3D" id="1.20.1070.10">
    <property type="entry name" value="Rhodopsin 7-helix transmembrane proteins"/>
    <property type="match status" value="1"/>
</dbReference>
<evidence type="ECO:0000256" key="1">
    <source>
        <dbReference type="ARBA" id="ARBA00003929"/>
    </source>
</evidence>
<feature type="domain" description="G-protein coupled receptors family 1 profile" evidence="11">
    <location>
        <begin position="43"/>
        <end position="292"/>
    </location>
</feature>
<evidence type="ECO:0000256" key="9">
    <source>
        <dbReference type="RuleBase" id="RU000688"/>
    </source>
</evidence>
<feature type="transmembrane region" description="Helical" evidence="10">
    <location>
        <begin position="240"/>
        <end position="261"/>
    </location>
</feature>
<dbReference type="KEGG" id="eai:106839061"/>
<evidence type="ECO:0000256" key="10">
    <source>
        <dbReference type="RuleBase" id="RU363047"/>
    </source>
</evidence>
<evidence type="ECO:0000259" key="11">
    <source>
        <dbReference type="PROSITE" id="PS50262"/>
    </source>
</evidence>
<dbReference type="CDD" id="cd15410">
    <property type="entry name" value="7tmA_OR5D-like"/>
    <property type="match status" value="1"/>
</dbReference>
<evidence type="ECO:0000256" key="7">
    <source>
        <dbReference type="ARBA" id="ARBA00023170"/>
    </source>
</evidence>
<name>A0A8C4LDW4_EQUAS</name>
<dbReference type="PRINTS" id="PR00237">
    <property type="entry name" value="GPCRRHODOPSN"/>
</dbReference>
<dbReference type="GeneID" id="106839061"/>
<dbReference type="AlphaFoldDB" id="A0A8C4LDW4"/>
<evidence type="ECO:0000256" key="2">
    <source>
        <dbReference type="ARBA" id="ARBA00004141"/>
    </source>
</evidence>
<keyword evidence="8 9" id="KW-0807">Transducer</keyword>
<keyword evidence="10" id="KW-0716">Sensory transduction</keyword>
<sequence>MLLVEGNQSSVTLFILLGFSEYPNLQVPLFLVFLTIYTVTLVGNLGIIVAIRINPKLHTPMYFFLSHLSFLDICYSSVFTPKLLEILVVEDRTISFKGCMVQYFFGCTFVITEMFMLAVMAYDRFVAVCNPLLYTVTMSHKLCKFLVAGTYTYGGTCSLTITYSLLELSFCGSNIISHFGCEYSAILSLSCSDPYFSQMICLIISIFSEACSLLIIFSSYIVIVVTIIQMPSTGGLRKAFSTCASHLTAITIFHGIILLLYCVPNSKNSWLLVKVGTVFYTVVVPMLNPLIYSLRNKDVKETVRSVINSQLLSHSI</sequence>